<protein>
    <submittedName>
        <fullName evidence="1">Uncharacterized protein</fullName>
    </submittedName>
</protein>
<comment type="caution">
    <text evidence="1">The sequence shown here is derived from an EMBL/GenBank/DDBJ whole genome shotgun (WGS) entry which is preliminary data.</text>
</comment>
<organism evidence="1 2">
    <name type="scientific">Eretmocerus hayati</name>
    <dbReference type="NCBI Taxonomy" id="131215"/>
    <lineage>
        <taxon>Eukaryota</taxon>
        <taxon>Metazoa</taxon>
        <taxon>Ecdysozoa</taxon>
        <taxon>Arthropoda</taxon>
        <taxon>Hexapoda</taxon>
        <taxon>Insecta</taxon>
        <taxon>Pterygota</taxon>
        <taxon>Neoptera</taxon>
        <taxon>Endopterygota</taxon>
        <taxon>Hymenoptera</taxon>
        <taxon>Apocrita</taxon>
        <taxon>Proctotrupomorpha</taxon>
        <taxon>Chalcidoidea</taxon>
        <taxon>Aphelinidae</taxon>
        <taxon>Aphelininae</taxon>
        <taxon>Eretmocerus</taxon>
    </lineage>
</organism>
<proteinExistence type="predicted"/>
<name>A0ACC2NMW7_9HYME</name>
<gene>
    <name evidence="1" type="ORF">QAD02_003884</name>
</gene>
<dbReference type="Proteomes" id="UP001239111">
    <property type="component" value="Chromosome 3"/>
</dbReference>
<sequence length="292" mass="33073">MKGDDDEMDLLTYAALLYNQSIKISVHAEILEILLNQKAYKNRSEDEKGVVLRYIPTRGSVKPLCVFIKKGVNLKKCGIPFTLHDACINSQTGILEYLLRTHFFDVDEIDNCGNTPLIIAIANKNSAAVKLLIEWGADFELSKTVPESNYVMTSLCYAVRKRERTILNLLLSAGATPNPNAGNDDHCEFFVNTRNKNRINSCLHARSILLANYSGWAKTDPEYTWFRESYGSEATDKCLAELEVLKTHVLYGSKTLYDFLKGDDVTEFICNNDVIDKFNSMNVNFLIDYLRP</sequence>
<evidence type="ECO:0000313" key="2">
    <source>
        <dbReference type="Proteomes" id="UP001239111"/>
    </source>
</evidence>
<evidence type="ECO:0000313" key="1">
    <source>
        <dbReference type="EMBL" id="KAJ8672625.1"/>
    </source>
</evidence>
<dbReference type="EMBL" id="CM056743">
    <property type="protein sequence ID" value="KAJ8672625.1"/>
    <property type="molecule type" value="Genomic_DNA"/>
</dbReference>
<reference evidence="1" key="1">
    <citation type="submission" date="2023-04" db="EMBL/GenBank/DDBJ databases">
        <title>A chromosome-level genome assembly of the parasitoid wasp Eretmocerus hayati.</title>
        <authorList>
            <person name="Zhong Y."/>
            <person name="Liu S."/>
            <person name="Liu Y."/>
        </authorList>
    </citation>
    <scope>NUCLEOTIDE SEQUENCE</scope>
    <source>
        <strain evidence="1">ZJU_SS_LIU_2023</strain>
    </source>
</reference>
<accession>A0ACC2NMW7</accession>
<keyword evidence="2" id="KW-1185">Reference proteome</keyword>